<comment type="caution">
    <text evidence="1">The sequence shown here is derived from an EMBL/GenBank/DDBJ whole genome shotgun (WGS) entry which is preliminary data.</text>
</comment>
<evidence type="ECO:0000313" key="1">
    <source>
        <dbReference type="EMBL" id="MBB4151677.1"/>
    </source>
</evidence>
<protein>
    <submittedName>
        <fullName evidence="1">Uncharacterized protein</fullName>
    </submittedName>
</protein>
<reference evidence="1 2" key="1">
    <citation type="submission" date="2020-08" db="EMBL/GenBank/DDBJ databases">
        <title>Genomic Encyclopedia of Type Strains, Phase IV (KMG-IV): sequencing the most valuable type-strain genomes for metagenomic binning, comparative biology and taxonomic classification.</title>
        <authorList>
            <person name="Goeker M."/>
        </authorList>
    </citation>
    <scope>NUCLEOTIDE SEQUENCE [LARGE SCALE GENOMIC DNA]</scope>
    <source>
        <strain evidence="1 2">DSM 19371</strain>
    </source>
</reference>
<keyword evidence="2" id="KW-1185">Reference proteome</keyword>
<dbReference type="AlphaFoldDB" id="A0A7W6PZR5"/>
<dbReference type="RefSeq" id="WP_380766261.1">
    <property type="nucleotide sequence ID" value="NZ_JACIEU010000044.1"/>
</dbReference>
<organism evidence="1 2">
    <name type="scientific">Sphingobium scionense</name>
    <dbReference type="NCBI Taxonomy" id="1404341"/>
    <lineage>
        <taxon>Bacteria</taxon>
        <taxon>Pseudomonadati</taxon>
        <taxon>Pseudomonadota</taxon>
        <taxon>Alphaproteobacteria</taxon>
        <taxon>Sphingomonadales</taxon>
        <taxon>Sphingomonadaceae</taxon>
        <taxon>Sphingobium</taxon>
    </lineage>
</organism>
<evidence type="ECO:0000313" key="2">
    <source>
        <dbReference type="Proteomes" id="UP000590524"/>
    </source>
</evidence>
<dbReference type="Proteomes" id="UP000590524">
    <property type="component" value="Unassembled WGS sequence"/>
</dbReference>
<accession>A0A7W6PZR5</accession>
<gene>
    <name evidence="1" type="ORF">GGQ90_005491</name>
</gene>
<name>A0A7W6PZR5_9SPHN</name>
<dbReference type="EMBL" id="JACIEU010000044">
    <property type="protein sequence ID" value="MBB4151677.1"/>
    <property type="molecule type" value="Genomic_DNA"/>
</dbReference>
<sequence length="73" mass="7883">MTGNVVRGDVMWVTLTRRMEERAARRRAAIVDALGEQGVAAAIEGEAVRASASGLKARWMADLSLREAGRSRA</sequence>
<proteinExistence type="predicted"/>